<dbReference type="InterPro" id="IPR006379">
    <property type="entry name" value="HAD-SF_hydro_IIB"/>
</dbReference>
<sequence length="267" mass="30136">MSMQRLRDWPRTERRRLKVILTDIDDTLTTAGKLSAATLQVLDRAKQAGWLRIAVTGRPTYWTLPLLRLCNFDAVIAENGASAFWLDEAGKQQAMFYAEAELRQQHRQQLEQFAVILQARFPEVKVASDAPQRIGDLAFDIGEEIMPLPLARTAEIADFIREHGLYATTSSIHAHASVMHFSKQTMAQKLLAEVFDIADHHARECCVFVGDSPNDASMFAHYPWSVGVANVKKYLDRFDAHPLYVTEQACGAGFVELINFLLDEEND</sequence>
<proteinExistence type="predicted"/>
<dbReference type="GO" id="GO:0000287">
    <property type="term" value="F:magnesium ion binding"/>
    <property type="evidence" value="ECO:0007669"/>
    <property type="project" value="TreeGrafter"/>
</dbReference>
<evidence type="ECO:0000313" key="1">
    <source>
        <dbReference type="EMBL" id="MBC3860592.1"/>
    </source>
</evidence>
<dbReference type="InterPro" id="IPR036412">
    <property type="entry name" value="HAD-like_sf"/>
</dbReference>
<dbReference type="PANTHER" id="PTHR10000">
    <property type="entry name" value="PHOSPHOSERINE PHOSPHATASE"/>
    <property type="match status" value="1"/>
</dbReference>
<reference evidence="1" key="1">
    <citation type="submission" date="2020-08" db="EMBL/GenBank/DDBJ databases">
        <title>Novel species isolated from subtropical streams in China.</title>
        <authorList>
            <person name="Lu H."/>
        </authorList>
    </citation>
    <scope>NUCLEOTIDE SEQUENCE</scope>
    <source>
        <strain evidence="1">KACC 12607</strain>
    </source>
</reference>
<dbReference type="GO" id="GO:0005829">
    <property type="term" value="C:cytosol"/>
    <property type="evidence" value="ECO:0007669"/>
    <property type="project" value="TreeGrafter"/>
</dbReference>
<protein>
    <submittedName>
        <fullName evidence="1">HAD family phosphatase</fullName>
    </submittedName>
</protein>
<dbReference type="Gene3D" id="3.40.50.1000">
    <property type="entry name" value="HAD superfamily/HAD-like"/>
    <property type="match status" value="2"/>
</dbReference>
<dbReference type="GO" id="GO:0016791">
    <property type="term" value="F:phosphatase activity"/>
    <property type="evidence" value="ECO:0007669"/>
    <property type="project" value="TreeGrafter"/>
</dbReference>
<gene>
    <name evidence="1" type="ORF">H8K32_00625</name>
</gene>
<name>A0A923KHC4_9BURK</name>
<dbReference type="Proteomes" id="UP000634011">
    <property type="component" value="Unassembled WGS sequence"/>
</dbReference>
<dbReference type="SUPFAM" id="SSF56784">
    <property type="entry name" value="HAD-like"/>
    <property type="match status" value="1"/>
</dbReference>
<keyword evidence="2" id="KW-1185">Reference proteome</keyword>
<dbReference type="NCBIfam" id="TIGR01484">
    <property type="entry name" value="HAD-SF-IIB"/>
    <property type="match status" value="1"/>
</dbReference>
<organism evidence="1 2">
    <name type="scientific">Undibacterium jejuense</name>
    <dbReference type="NCBI Taxonomy" id="1344949"/>
    <lineage>
        <taxon>Bacteria</taxon>
        <taxon>Pseudomonadati</taxon>
        <taxon>Pseudomonadota</taxon>
        <taxon>Betaproteobacteria</taxon>
        <taxon>Burkholderiales</taxon>
        <taxon>Oxalobacteraceae</taxon>
        <taxon>Undibacterium</taxon>
    </lineage>
</organism>
<evidence type="ECO:0000313" key="2">
    <source>
        <dbReference type="Proteomes" id="UP000634011"/>
    </source>
</evidence>
<dbReference type="PANTHER" id="PTHR10000:SF8">
    <property type="entry name" value="HAD SUPERFAMILY HYDROLASE-LIKE, TYPE 3"/>
    <property type="match status" value="1"/>
</dbReference>
<dbReference type="AlphaFoldDB" id="A0A923KHC4"/>
<dbReference type="Pfam" id="PF08282">
    <property type="entry name" value="Hydrolase_3"/>
    <property type="match status" value="1"/>
</dbReference>
<accession>A0A923KHC4</accession>
<dbReference type="RefSeq" id="WP_186910534.1">
    <property type="nucleotide sequence ID" value="NZ_JACOFV010000001.1"/>
</dbReference>
<dbReference type="InterPro" id="IPR023214">
    <property type="entry name" value="HAD_sf"/>
</dbReference>
<dbReference type="EMBL" id="JACOFV010000001">
    <property type="protein sequence ID" value="MBC3860592.1"/>
    <property type="molecule type" value="Genomic_DNA"/>
</dbReference>
<comment type="caution">
    <text evidence="1">The sequence shown here is derived from an EMBL/GenBank/DDBJ whole genome shotgun (WGS) entry which is preliminary data.</text>
</comment>